<evidence type="ECO:0000256" key="1">
    <source>
        <dbReference type="SAM" id="MobiDB-lite"/>
    </source>
</evidence>
<evidence type="ECO:0000313" key="3">
    <source>
        <dbReference type="Proteomes" id="UP000315628"/>
    </source>
</evidence>
<sequence length="212" mass="22538">MNRRVTDRFDGQILGAGSTSGVRLVVGDWADSPLGAFTDVMVATADGTRVLLAPSAQVGDYVSATYHFDEVVTCPVELQHNGINALGWTWQVDAGPLRVSLRIGDRTGTGRFLRALPAPFATSRLASVLGDPVARVLHPGVRTYGSAGNGRREYYGARDQHAVISLSGTWHGTDLGAIAPLDPAPDFGFSSAPRRPSLTRVRTTVTRPAGRS</sequence>
<evidence type="ECO:0000313" key="2">
    <source>
        <dbReference type="EMBL" id="TWD16739.1"/>
    </source>
</evidence>
<dbReference type="RefSeq" id="WP_144854944.1">
    <property type="nucleotide sequence ID" value="NZ_BAAAYT010000006.1"/>
</dbReference>
<protein>
    <submittedName>
        <fullName evidence="2">Uncharacterized protein</fullName>
    </submittedName>
</protein>
<accession>A0A560WGD0</accession>
<organism evidence="2 3">
    <name type="scientific">Marihabitans asiaticum</name>
    <dbReference type="NCBI Taxonomy" id="415218"/>
    <lineage>
        <taxon>Bacteria</taxon>
        <taxon>Bacillati</taxon>
        <taxon>Actinomycetota</taxon>
        <taxon>Actinomycetes</taxon>
        <taxon>Micrococcales</taxon>
        <taxon>Intrasporangiaceae</taxon>
        <taxon>Marihabitans</taxon>
    </lineage>
</organism>
<reference evidence="2 3" key="1">
    <citation type="submission" date="2019-06" db="EMBL/GenBank/DDBJ databases">
        <title>Sequencing the genomes of 1000 actinobacteria strains.</title>
        <authorList>
            <person name="Klenk H.-P."/>
        </authorList>
    </citation>
    <scope>NUCLEOTIDE SEQUENCE [LARGE SCALE GENOMIC DNA]</scope>
    <source>
        <strain evidence="2 3">DSM 18935</strain>
    </source>
</reference>
<dbReference type="Proteomes" id="UP000315628">
    <property type="component" value="Unassembled WGS sequence"/>
</dbReference>
<proteinExistence type="predicted"/>
<comment type="caution">
    <text evidence="2">The sequence shown here is derived from an EMBL/GenBank/DDBJ whole genome shotgun (WGS) entry which is preliminary data.</text>
</comment>
<gene>
    <name evidence="2" type="ORF">FB557_0275</name>
</gene>
<keyword evidence="3" id="KW-1185">Reference proteome</keyword>
<dbReference type="EMBL" id="VIUW01000001">
    <property type="protein sequence ID" value="TWD16739.1"/>
    <property type="molecule type" value="Genomic_DNA"/>
</dbReference>
<dbReference type="AlphaFoldDB" id="A0A560WGD0"/>
<name>A0A560WGD0_9MICO</name>
<feature type="region of interest" description="Disordered" evidence="1">
    <location>
        <begin position="189"/>
        <end position="212"/>
    </location>
</feature>
<dbReference type="OrthoDB" id="3571220at2"/>